<feature type="region of interest" description="Disordered" evidence="2">
    <location>
        <begin position="771"/>
        <end position="825"/>
    </location>
</feature>
<feature type="compositionally biased region" description="Basic and acidic residues" evidence="2">
    <location>
        <begin position="806"/>
        <end position="815"/>
    </location>
</feature>
<feature type="region of interest" description="Disordered" evidence="2">
    <location>
        <begin position="1034"/>
        <end position="1122"/>
    </location>
</feature>
<dbReference type="PANTHER" id="PTHR19336">
    <property type="entry name" value="UNCHARACTERIZED DUF1167"/>
    <property type="match status" value="1"/>
</dbReference>
<dbReference type="InterPro" id="IPR051756">
    <property type="entry name" value="Centrosomal_MT-associated"/>
</dbReference>
<feature type="compositionally biased region" description="Basic residues" evidence="2">
    <location>
        <begin position="795"/>
        <end position="805"/>
    </location>
</feature>
<name>A0AAD5U1D5_9FUNG</name>
<evidence type="ECO:0000256" key="1">
    <source>
        <dbReference type="SAM" id="Coils"/>
    </source>
</evidence>
<feature type="compositionally biased region" description="Low complexity" evidence="2">
    <location>
        <begin position="1100"/>
        <end position="1114"/>
    </location>
</feature>
<accession>A0AAD5U1D5</accession>
<evidence type="ECO:0000313" key="4">
    <source>
        <dbReference type="Proteomes" id="UP001211065"/>
    </source>
</evidence>
<feature type="compositionally biased region" description="Basic and acidic residues" evidence="2">
    <location>
        <begin position="774"/>
        <end position="785"/>
    </location>
</feature>
<feature type="compositionally biased region" description="Low complexity" evidence="2">
    <location>
        <begin position="214"/>
        <end position="227"/>
    </location>
</feature>
<feature type="coiled-coil region" evidence="1">
    <location>
        <begin position="392"/>
        <end position="522"/>
    </location>
</feature>
<feature type="coiled-coil region" evidence="1">
    <location>
        <begin position="585"/>
        <end position="612"/>
    </location>
</feature>
<organism evidence="3 4">
    <name type="scientific">Clydaea vesicula</name>
    <dbReference type="NCBI Taxonomy" id="447962"/>
    <lineage>
        <taxon>Eukaryota</taxon>
        <taxon>Fungi</taxon>
        <taxon>Fungi incertae sedis</taxon>
        <taxon>Chytridiomycota</taxon>
        <taxon>Chytridiomycota incertae sedis</taxon>
        <taxon>Chytridiomycetes</taxon>
        <taxon>Lobulomycetales</taxon>
        <taxon>Lobulomycetaceae</taxon>
        <taxon>Clydaea</taxon>
    </lineage>
</organism>
<dbReference type="GO" id="GO:0008017">
    <property type="term" value="F:microtubule binding"/>
    <property type="evidence" value="ECO:0007669"/>
    <property type="project" value="TreeGrafter"/>
</dbReference>
<reference evidence="3" key="1">
    <citation type="submission" date="2020-05" db="EMBL/GenBank/DDBJ databases">
        <title>Phylogenomic resolution of chytrid fungi.</title>
        <authorList>
            <person name="Stajich J.E."/>
            <person name="Amses K."/>
            <person name="Simmons R."/>
            <person name="Seto K."/>
            <person name="Myers J."/>
            <person name="Bonds A."/>
            <person name="Quandt C.A."/>
            <person name="Barry K."/>
            <person name="Liu P."/>
            <person name="Grigoriev I."/>
            <person name="Longcore J.E."/>
            <person name="James T.Y."/>
        </authorList>
    </citation>
    <scope>NUCLEOTIDE SEQUENCE</scope>
    <source>
        <strain evidence="3">JEL0476</strain>
    </source>
</reference>
<keyword evidence="4" id="KW-1185">Reference proteome</keyword>
<sequence length="1122" mass="128188">MDTSISFDYPSSTGLPSFKNDSTVNYNNQNDFYSNQPNKNISFSFKEDDTLKSIDKKLEILKMERLLKSNSNNVKVTENSSNNYTLTSTQIKQRLLKNHNTQFKTEIDFSAENLLKEINDELLKESSVSNNDNNNTSFSYISSPVTTSPTKKKKNIQFSPSPKPANEDIKSNDNDDFDISTLEKKFDHLIQSEILRTESILSLSGTPVLHEKNNSNSTKQSSSVSPKPGSLNSPVTHFDINWDKNAGTSVSNDFAPLYNSTSNPENSDDALDEEVLMSDSGTSLEYQKQKSPEKLKQQQLQQEKVFSSSTREKPRLDINTNINLKNVKDNDIERPFSAPVGNGHNFYSNYSNVNSKASLHSLKSANAYDSGSDAVSPDSYRKLTALPEEGSSRAVISALRTLQEKIARLETEKMSSKNRIINLEEELAAEKRRLIVAEEERIKEITKRKEEEENFERKRKLLLEEEETFRKSFKKKELEEEERKNLLLLQETKKVDELERKLEEEERKRQNLRNEEIAKKNDNDVQQYIKYEVRDNNLSSKLSEKYSSNYSSKIEDTCSPTNKKFSVVDNNSNKISPEETYFLERLKLSNQLSSMKMQVNILEQELRNERENAKAIFSLRTGNMNEKIKNNGTSYAVAKEEEDYTSLPENYVSQDESVISQPTEMRNSFGDDLKVNIQNLRKEIEIERRERERNRKENEYQDHSPTRSESKKLTQKIINEINLWKLKATKNDAESDEEKIGLSKAPREVKKAWKPVESKALPVWKEVTPTSNERYGRSEKKKQISESKNVTRSQSRGRQKSQKKKPSMENGEKCETNNQGLVGNVESNRDMPFVVGKNVGKSYSVTANIQNVFSLLKAHNPALCSVCSKRKSKGIPGECKRSYNQKRSNSPTKTKIKNENILHHQVLEKIALNHDDESIISATSPQWNNGFDERSLDGVGVESLIKVLNILEGEFSKFKSKYHELVEKYEEAADFGVASPNRSSPNGEKNYLKTLQPIGNELREVINNLEVKGDQISILRQVLNSSMNVKQQITNPLKFKSNPEEKSYKKHWASKKNPSDKPNFLLPTENFKRKSRENLVGVNNGPRSKSLGRSTSVGNSLSLLKSSQKVQQSLRESIEVQN</sequence>
<feature type="compositionally biased region" description="Low complexity" evidence="2">
    <location>
        <begin position="126"/>
        <end position="149"/>
    </location>
</feature>
<dbReference type="Proteomes" id="UP001211065">
    <property type="component" value="Unassembled WGS sequence"/>
</dbReference>
<keyword evidence="1" id="KW-0175">Coiled coil</keyword>
<feature type="region of interest" description="Disordered" evidence="2">
    <location>
        <begin position="691"/>
        <end position="714"/>
    </location>
</feature>
<feature type="region of interest" description="Disordered" evidence="2">
    <location>
        <begin position="210"/>
        <end position="236"/>
    </location>
</feature>
<dbReference type="EMBL" id="JADGJW010000265">
    <property type="protein sequence ID" value="KAJ3220892.1"/>
    <property type="molecule type" value="Genomic_DNA"/>
</dbReference>
<evidence type="ECO:0000256" key="2">
    <source>
        <dbReference type="SAM" id="MobiDB-lite"/>
    </source>
</evidence>
<dbReference type="AlphaFoldDB" id="A0AAD5U1D5"/>
<dbReference type="PANTHER" id="PTHR19336:SF9">
    <property type="entry name" value="SPINDLE POLE BODY PROTEIN PPC89"/>
    <property type="match status" value="1"/>
</dbReference>
<feature type="region of interest" description="Disordered" evidence="2">
    <location>
        <begin position="126"/>
        <end position="174"/>
    </location>
</feature>
<gene>
    <name evidence="3" type="primary">CEP57</name>
    <name evidence="3" type="ORF">HK099_003921</name>
</gene>
<comment type="caution">
    <text evidence="3">The sequence shown here is derived from an EMBL/GenBank/DDBJ whole genome shotgun (WGS) entry which is preliminary data.</text>
</comment>
<feature type="compositionally biased region" description="Polar residues" evidence="2">
    <location>
        <begin position="1085"/>
        <end position="1099"/>
    </location>
</feature>
<feature type="compositionally biased region" description="Basic and acidic residues" evidence="2">
    <location>
        <begin position="691"/>
        <end position="712"/>
    </location>
</feature>
<evidence type="ECO:0000313" key="3">
    <source>
        <dbReference type="EMBL" id="KAJ3220892.1"/>
    </source>
</evidence>
<protein>
    <submittedName>
        <fullName evidence="3">Centrosomal protein cep57L1</fullName>
    </submittedName>
</protein>
<proteinExistence type="predicted"/>